<feature type="non-terminal residue" evidence="2">
    <location>
        <position position="139"/>
    </location>
</feature>
<proteinExistence type="predicted"/>
<dbReference type="EMBL" id="UINC01081370">
    <property type="protein sequence ID" value="SVC25153.1"/>
    <property type="molecule type" value="Genomic_DNA"/>
</dbReference>
<reference evidence="2" key="1">
    <citation type="submission" date="2018-05" db="EMBL/GenBank/DDBJ databases">
        <authorList>
            <person name="Lanie J.A."/>
            <person name="Ng W.-L."/>
            <person name="Kazmierczak K.M."/>
            <person name="Andrzejewski T.M."/>
            <person name="Davidsen T.M."/>
            <person name="Wayne K.J."/>
            <person name="Tettelin H."/>
            <person name="Glass J.I."/>
            <person name="Rusch D."/>
            <person name="Podicherti R."/>
            <person name="Tsui H.-C.T."/>
            <person name="Winkler M.E."/>
        </authorList>
    </citation>
    <scope>NUCLEOTIDE SEQUENCE</scope>
</reference>
<keyword evidence="1" id="KW-0175">Coiled coil</keyword>
<sequence>MAQDKRKIQQVIKKVEEASKLLRSDSDKLKDAIIDESRFKFIFPLLVLKRISELTFSTHRRKRGCKTLPGYLLDLIVSNRALSLHEIEHQMGPSVCKNIQNAIEDFEVRTNRYPTDKEMRTIHGEVLTDAEWNSLYDFE</sequence>
<evidence type="ECO:0000256" key="1">
    <source>
        <dbReference type="SAM" id="Coils"/>
    </source>
</evidence>
<dbReference type="AlphaFoldDB" id="A0A382KNV8"/>
<gene>
    <name evidence="2" type="ORF">METZ01_LOCUS278007</name>
</gene>
<organism evidence="2">
    <name type="scientific">marine metagenome</name>
    <dbReference type="NCBI Taxonomy" id="408172"/>
    <lineage>
        <taxon>unclassified sequences</taxon>
        <taxon>metagenomes</taxon>
        <taxon>ecological metagenomes</taxon>
    </lineage>
</organism>
<accession>A0A382KNV8</accession>
<feature type="coiled-coil region" evidence="1">
    <location>
        <begin position="1"/>
        <end position="32"/>
    </location>
</feature>
<protein>
    <submittedName>
        <fullName evidence="2">Uncharacterized protein</fullName>
    </submittedName>
</protein>
<name>A0A382KNV8_9ZZZZ</name>
<evidence type="ECO:0000313" key="2">
    <source>
        <dbReference type="EMBL" id="SVC25153.1"/>
    </source>
</evidence>